<dbReference type="EMBL" id="JAKLUA010000001">
    <property type="protein sequence ID" value="MCG2666326.1"/>
    <property type="molecule type" value="Genomic_DNA"/>
</dbReference>
<dbReference type="RefSeq" id="WP_237869454.1">
    <property type="nucleotide sequence ID" value="NZ_JAKLUA010000001.1"/>
</dbReference>
<sequence length="58" mass="6467">MASELLEQWFAQAWRAHGPKALPAYIGHHDSYFKIELATGEKTNWEVIVARAKAGLAS</sequence>
<organism evidence="1 2">
    <name type="scientific">Bradyrhizobium zhengyangense</name>
    <dbReference type="NCBI Taxonomy" id="2911009"/>
    <lineage>
        <taxon>Bacteria</taxon>
        <taxon>Pseudomonadati</taxon>
        <taxon>Pseudomonadota</taxon>
        <taxon>Alphaproteobacteria</taxon>
        <taxon>Hyphomicrobiales</taxon>
        <taxon>Nitrobacteraceae</taxon>
        <taxon>Bradyrhizobium</taxon>
    </lineage>
</organism>
<reference evidence="1" key="1">
    <citation type="submission" date="2022-01" db="EMBL/GenBank/DDBJ databases">
        <title>Genome sequnece data of strain Bradyrhizobium sp. nov.</title>
        <authorList>
            <person name="Zhang J."/>
        </authorList>
    </citation>
    <scope>NUCLEOTIDE SEQUENCE</scope>
    <source>
        <strain evidence="1">WYCCWR 12774</strain>
    </source>
</reference>
<protein>
    <recommendedName>
        <fullName evidence="3">Aminoglycoside phosphotransferase</fullName>
    </recommendedName>
</protein>
<proteinExistence type="predicted"/>
<accession>A0ABS9LHE2</accession>
<evidence type="ECO:0000313" key="1">
    <source>
        <dbReference type="EMBL" id="MCG2666326.1"/>
    </source>
</evidence>
<evidence type="ECO:0008006" key="3">
    <source>
        <dbReference type="Google" id="ProtNLM"/>
    </source>
</evidence>
<name>A0ABS9LHE2_9BRAD</name>
<evidence type="ECO:0000313" key="2">
    <source>
        <dbReference type="Proteomes" id="UP001139012"/>
    </source>
</evidence>
<gene>
    <name evidence="1" type="ORF">L6637_05165</name>
</gene>
<keyword evidence="2" id="KW-1185">Reference proteome</keyword>
<dbReference type="Proteomes" id="UP001139012">
    <property type="component" value="Unassembled WGS sequence"/>
</dbReference>
<comment type="caution">
    <text evidence="1">The sequence shown here is derived from an EMBL/GenBank/DDBJ whole genome shotgun (WGS) entry which is preliminary data.</text>
</comment>